<dbReference type="Pfam" id="PF12710">
    <property type="entry name" value="HAD"/>
    <property type="match status" value="1"/>
</dbReference>
<dbReference type="GO" id="GO:0036424">
    <property type="term" value="F:L-phosphoserine phosphatase activity"/>
    <property type="evidence" value="ECO:0007669"/>
    <property type="project" value="TreeGrafter"/>
</dbReference>
<name>A0A364KX46_TALAM</name>
<dbReference type="OrthoDB" id="5416609at2759"/>
<dbReference type="CDD" id="cd06223">
    <property type="entry name" value="PRTases_typeI"/>
    <property type="match status" value="1"/>
</dbReference>
<accession>A0A364KX46</accession>
<dbReference type="GO" id="GO:0006564">
    <property type="term" value="P:L-serine biosynthetic process"/>
    <property type="evidence" value="ECO:0007669"/>
    <property type="project" value="TreeGrafter"/>
</dbReference>
<dbReference type="GO" id="GO:0005737">
    <property type="term" value="C:cytoplasm"/>
    <property type="evidence" value="ECO:0007669"/>
    <property type="project" value="TreeGrafter"/>
</dbReference>
<dbReference type="Proteomes" id="UP000249363">
    <property type="component" value="Unassembled WGS sequence"/>
</dbReference>
<protein>
    <recommendedName>
        <fullName evidence="1">Phosphoribosyltransferase domain-containing protein</fullName>
    </recommendedName>
</protein>
<dbReference type="AlphaFoldDB" id="A0A364KX46"/>
<dbReference type="InterPro" id="IPR000836">
    <property type="entry name" value="PRTase_dom"/>
</dbReference>
<reference evidence="2 3" key="1">
    <citation type="journal article" date="2017" name="Biotechnol. Biofuels">
        <title>Differential beta-glucosidase expression as a function of carbon source availability in Talaromyces amestolkiae: a genomic and proteomic approach.</title>
        <authorList>
            <person name="de Eugenio L.I."/>
            <person name="Mendez-Liter J.A."/>
            <person name="Nieto-Dominguez M."/>
            <person name="Alonso L."/>
            <person name="Gil-Munoz J."/>
            <person name="Barriuso J."/>
            <person name="Prieto A."/>
            <person name="Martinez M.J."/>
        </authorList>
    </citation>
    <scope>NUCLEOTIDE SEQUENCE [LARGE SCALE GENOMIC DNA]</scope>
    <source>
        <strain evidence="2 3">CIB</strain>
    </source>
</reference>
<dbReference type="STRING" id="1196081.A0A364KX46"/>
<keyword evidence="3" id="KW-1185">Reference proteome</keyword>
<dbReference type="Gene3D" id="3.40.50.300">
    <property type="entry name" value="P-loop containing nucleotide triphosphate hydrolases"/>
    <property type="match status" value="1"/>
</dbReference>
<dbReference type="InterPro" id="IPR036412">
    <property type="entry name" value="HAD-like_sf"/>
</dbReference>
<dbReference type="EMBL" id="MIKG01000007">
    <property type="protein sequence ID" value="RAO68127.1"/>
    <property type="molecule type" value="Genomic_DNA"/>
</dbReference>
<dbReference type="GO" id="GO:0000287">
    <property type="term" value="F:magnesium ion binding"/>
    <property type="evidence" value="ECO:0007669"/>
    <property type="project" value="TreeGrafter"/>
</dbReference>
<dbReference type="SUPFAM" id="SSF53271">
    <property type="entry name" value="PRTase-like"/>
    <property type="match status" value="1"/>
</dbReference>
<dbReference type="Gene3D" id="3.40.50.2020">
    <property type="match status" value="1"/>
</dbReference>
<dbReference type="InterPro" id="IPR023214">
    <property type="entry name" value="HAD_sf"/>
</dbReference>
<dbReference type="SUPFAM" id="SSF56784">
    <property type="entry name" value="HAD-like"/>
    <property type="match status" value="1"/>
</dbReference>
<dbReference type="InterPro" id="IPR029057">
    <property type="entry name" value="PRTase-like"/>
</dbReference>
<dbReference type="InterPro" id="IPR050582">
    <property type="entry name" value="HAD-like_SerB"/>
</dbReference>
<sequence length="669" mass="74869">MRPIIIGLYGISGCGKTFLLNQLRTKFRDDETPITVYDGSQVIDTVVPGGMKTFLAAEDPEQQQWRRCAIESIKEKARLSGGMAVVAGHFLLWDPRTQTGNAVYTENDLDIYTHILYLNVSTDVIYQRRRDDREKARPPWSREDLERWQEAEKAELRRVCPRRDILYMQLGDKVMADRVHEIIMDLVRHNEHYSVSQAVLRLDTIMKAKHEECETVIVLDADRTLTARDTGLMFWEEANRCRTDKMTGGSPLKKLFGGPMGYSYSAFLQAALMYEEAVDDNVFEILCQAVAKKTVLYPEMRCLLHFIAYYSNVQLMIVTCGVGRIWDHILQKEGLSKHITVIGGGRLHGGLIVTPGLKEALVSHLQVSYGVFVWAFGDSPLDLPMLKKADRAVVIVGDAETRSQTMEDALAGAIENEGLRAHQAVLTPGAAQLLSFEKLPEARLTQREFVAQILARGSYLPQLTVIDATKKAATKLLMTNMRDSRYTGTLLRSVHRNVGTYLATEYLTDLIGLEIYAIRHVQGHDTDGYKLSHEHRTLIVALMRAGEPMASGVNDVFPAASFLHAWQPADIRRQHLEGLVTVILVDSVINSGETVARFLQHIRNLHATIRVVVVAGVLQEKAVSPAASLGQLSRESPIEVVALRISKNQFTGRGSTDTGNRLFNTTHLP</sequence>
<feature type="domain" description="Phosphoribosyltransferase" evidence="1">
    <location>
        <begin position="469"/>
        <end position="665"/>
    </location>
</feature>
<dbReference type="RefSeq" id="XP_040732643.1">
    <property type="nucleotide sequence ID" value="XM_040876472.1"/>
</dbReference>
<comment type="caution">
    <text evidence="2">The sequence shown here is derived from an EMBL/GenBank/DDBJ whole genome shotgun (WGS) entry which is preliminary data.</text>
</comment>
<dbReference type="InterPro" id="IPR027417">
    <property type="entry name" value="P-loop_NTPase"/>
</dbReference>
<gene>
    <name evidence="2" type="ORF">BHQ10_004139</name>
</gene>
<dbReference type="SUPFAM" id="SSF52540">
    <property type="entry name" value="P-loop containing nucleoside triphosphate hydrolases"/>
    <property type="match status" value="1"/>
</dbReference>
<dbReference type="Gene3D" id="3.40.50.1000">
    <property type="entry name" value="HAD superfamily/HAD-like"/>
    <property type="match status" value="1"/>
</dbReference>
<evidence type="ECO:0000313" key="2">
    <source>
        <dbReference type="EMBL" id="RAO68127.1"/>
    </source>
</evidence>
<proteinExistence type="predicted"/>
<dbReference type="PANTHER" id="PTHR43344:SF20">
    <property type="entry name" value="URACIL PHOSPHORIBOSYLTRANSFERASE"/>
    <property type="match status" value="1"/>
</dbReference>
<organism evidence="2 3">
    <name type="scientific">Talaromyces amestolkiae</name>
    <dbReference type="NCBI Taxonomy" id="1196081"/>
    <lineage>
        <taxon>Eukaryota</taxon>
        <taxon>Fungi</taxon>
        <taxon>Dikarya</taxon>
        <taxon>Ascomycota</taxon>
        <taxon>Pezizomycotina</taxon>
        <taxon>Eurotiomycetes</taxon>
        <taxon>Eurotiomycetidae</taxon>
        <taxon>Eurotiales</taxon>
        <taxon>Trichocomaceae</taxon>
        <taxon>Talaromyces</taxon>
        <taxon>Talaromyces sect. Talaromyces</taxon>
    </lineage>
</organism>
<dbReference type="Pfam" id="PF14681">
    <property type="entry name" value="UPRTase"/>
    <property type="match status" value="1"/>
</dbReference>
<evidence type="ECO:0000313" key="3">
    <source>
        <dbReference type="Proteomes" id="UP000249363"/>
    </source>
</evidence>
<dbReference type="GeneID" id="63793355"/>
<evidence type="ECO:0000259" key="1">
    <source>
        <dbReference type="Pfam" id="PF14681"/>
    </source>
</evidence>
<dbReference type="PANTHER" id="PTHR43344">
    <property type="entry name" value="PHOSPHOSERINE PHOSPHATASE"/>
    <property type="match status" value="1"/>
</dbReference>
<dbReference type="Pfam" id="PF13207">
    <property type="entry name" value="AAA_17"/>
    <property type="match status" value="1"/>
</dbReference>